<evidence type="ECO:0000313" key="1">
    <source>
        <dbReference type="EMBL" id="PRY74759.1"/>
    </source>
</evidence>
<accession>A0A2T0VTT4</accession>
<keyword evidence="2" id="KW-1185">Reference proteome</keyword>
<protein>
    <submittedName>
        <fullName evidence="1">Uncharacterized protein</fullName>
    </submittedName>
</protein>
<proteinExistence type="predicted"/>
<dbReference type="RefSeq" id="WP_106196217.1">
    <property type="nucleotide sequence ID" value="NZ_PVTO01000039.1"/>
</dbReference>
<dbReference type="OrthoDB" id="2606754at2"/>
<dbReference type="Proteomes" id="UP000238205">
    <property type="component" value="Unassembled WGS sequence"/>
</dbReference>
<name>A0A2T0VTT4_9LACT</name>
<evidence type="ECO:0000313" key="2">
    <source>
        <dbReference type="Proteomes" id="UP000238205"/>
    </source>
</evidence>
<dbReference type="AlphaFoldDB" id="A0A2T0VTT4"/>
<gene>
    <name evidence="1" type="ORF">CLV38_13915</name>
</gene>
<sequence length="195" mass="22272">MDNQVYGQLISRTAEVMIRNTTEIIFNRIDKAKTSRDDKQTILELEEIVSDLLNDKNQLNSIIHQYEEMLAIQKISDNDIEFITENVVPILSEVLESDVVSKGNEEQAKSMSEGLEILTPLLSTETFKILQLLGFNFRDAFGVPLTNVVKQAINKTNTEELQYENNIAVNNANAELFKLLQTEEGREAFRTFKNQ</sequence>
<organism evidence="1 2">
    <name type="scientific">Alkalibacterium olivapovliticus</name>
    <dbReference type="NCBI Taxonomy" id="99907"/>
    <lineage>
        <taxon>Bacteria</taxon>
        <taxon>Bacillati</taxon>
        <taxon>Bacillota</taxon>
        <taxon>Bacilli</taxon>
        <taxon>Lactobacillales</taxon>
        <taxon>Carnobacteriaceae</taxon>
        <taxon>Alkalibacterium</taxon>
    </lineage>
</organism>
<comment type="caution">
    <text evidence="1">The sequence shown here is derived from an EMBL/GenBank/DDBJ whole genome shotgun (WGS) entry which is preliminary data.</text>
</comment>
<dbReference type="EMBL" id="PVTO01000039">
    <property type="protein sequence ID" value="PRY74759.1"/>
    <property type="molecule type" value="Genomic_DNA"/>
</dbReference>
<reference evidence="1 2" key="1">
    <citation type="submission" date="2018-03" db="EMBL/GenBank/DDBJ databases">
        <title>Genomic Encyclopedia of Archaeal and Bacterial Type Strains, Phase II (KMG-II): from individual species to whole genera.</title>
        <authorList>
            <person name="Goeker M."/>
        </authorList>
    </citation>
    <scope>NUCLEOTIDE SEQUENCE [LARGE SCALE GENOMIC DNA]</scope>
    <source>
        <strain evidence="1 2">DSM 13175</strain>
    </source>
</reference>